<gene>
    <name evidence="1" type="ORF">QP116_00970</name>
</gene>
<accession>A0AAP4FG04</accession>
<dbReference type="RefSeq" id="WP_101629485.1">
    <property type="nucleotide sequence ID" value="NZ_JALXKR010000013.1"/>
</dbReference>
<reference evidence="1" key="1">
    <citation type="submission" date="2023-05" db="EMBL/GenBank/DDBJ databases">
        <title>Cataloging the Phylogenetic Diversity of Human Bladder Bacteria.</title>
        <authorList>
            <person name="Du J."/>
        </authorList>
    </citation>
    <scope>NUCLEOTIDE SEQUENCE</scope>
    <source>
        <strain evidence="1">UMB9978</strain>
    </source>
</reference>
<dbReference type="EMBL" id="JASODW010000001">
    <property type="protein sequence ID" value="MDK6274332.1"/>
    <property type="molecule type" value="Genomic_DNA"/>
</dbReference>
<dbReference type="AlphaFoldDB" id="A0AAP4FG04"/>
<sequence>MDTTGPVPSSETALQDELRSRLRAVFDAQIPNYGSFNIAYAMGQAGSGGPCLIGFRNQPLELVVAPIDANTYQASEPAVSINLTNLSAVGIYSEESVELEMSTGRTFRITCSPYPTLLLKTPQSDSGDPADTNMLAVTLDQSGEAAEFSDFINAFADAVEAGSTPL</sequence>
<proteinExistence type="predicted"/>
<comment type="caution">
    <text evidence="1">The sequence shown here is derived from an EMBL/GenBank/DDBJ whole genome shotgun (WGS) entry which is preliminary data.</text>
</comment>
<evidence type="ECO:0000313" key="2">
    <source>
        <dbReference type="Proteomes" id="UP001240483"/>
    </source>
</evidence>
<organism evidence="1 2">
    <name type="scientific">Pseudoglutamicibacter cumminsii</name>
    <dbReference type="NCBI Taxonomy" id="156979"/>
    <lineage>
        <taxon>Bacteria</taxon>
        <taxon>Bacillati</taxon>
        <taxon>Actinomycetota</taxon>
        <taxon>Actinomycetes</taxon>
        <taxon>Micrococcales</taxon>
        <taxon>Micrococcaceae</taxon>
        <taxon>Pseudoglutamicibacter</taxon>
    </lineage>
</organism>
<evidence type="ECO:0000313" key="1">
    <source>
        <dbReference type="EMBL" id="MDK6274332.1"/>
    </source>
</evidence>
<dbReference type="Proteomes" id="UP001240483">
    <property type="component" value="Unassembled WGS sequence"/>
</dbReference>
<name>A0AAP4FG04_9MICC</name>
<protein>
    <submittedName>
        <fullName evidence="1">Uncharacterized protein</fullName>
    </submittedName>
</protein>